<evidence type="ECO:0000259" key="6">
    <source>
        <dbReference type="PROSITE" id="PS50931"/>
    </source>
</evidence>
<keyword evidence="5" id="KW-0804">Transcription</keyword>
<dbReference type="Gene3D" id="1.10.10.10">
    <property type="entry name" value="Winged helix-like DNA-binding domain superfamily/Winged helix DNA-binding domain"/>
    <property type="match status" value="1"/>
</dbReference>
<name>A0A4P7UBU2_9ACTN</name>
<dbReference type="InterPro" id="IPR036390">
    <property type="entry name" value="WH_DNA-bd_sf"/>
</dbReference>
<gene>
    <name evidence="7" type="ORF">E2C04_05055</name>
</gene>
<dbReference type="NCBIfam" id="NF002964">
    <property type="entry name" value="PRK03635.1"/>
    <property type="match status" value="1"/>
</dbReference>
<dbReference type="AlphaFoldDB" id="A0A4P7UBU2"/>
<dbReference type="GO" id="GO:0003700">
    <property type="term" value="F:DNA-binding transcription factor activity"/>
    <property type="evidence" value="ECO:0007669"/>
    <property type="project" value="InterPro"/>
</dbReference>
<evidence type="ECO:0000256" key="4">
    <source>
        <dbReference type="ARBA" id="ARBA00023159"/>
    </source>
</evidence>
<dbReference type="OrthoDB" id="3252676at2"/>
<evidence type="ECO:0000256" key="5">
    <source>
        <dbReference type="ARBA" id="ARBA00023163"/>
    </source>
</evidence>
<proteinExistence type="inferred from homology"/>
<evidence type="ECO:0000256" key="3">
    <source>
        <dbReference type="ARBA" id="ARBA00023125"/>
    </source>
</evidence>
<dbReference type="KEGG" id="ndp:E2C04_05055"/>
<dbReference type="PANTHER" id="PTHR30579:SF2">
    <property type="entry name" value="HTH-TYPE TRANSCRIPTIONAL REGULATOR ARGP"/>
    <property type="match status" value="1"/>
</dbReference>
<dbReference type="InterPro" id="IPR036388">
    <property type="entry name" value="WH-like_DNA-bd_sf"/>
</dbReference>
<dbReference type="Pfam" id="PF03466">
    <property type="entry name" value="LysR_substrate"/>
    <property type="match status" value="1"/>
</dbReference>
<reference evidence="7 8" key="1">
    <citation type="journal article" date="2008" name="Int. J. Syst. Evol. Microbiol.">
        <title>Nocardioides daphniae sp. nov., isolated from Daphnia cucullata (Crustacea: Cladocera).</title>
        <authorList>
            <person name="Toth E.M."/>
            <person name="Keki Z."/>
            <person name="Homonnay Z.G."/>
            <person name="Borsodi A.K."/>
            <person name="Marialigeti K."/>
            <person name="Schumann P."/>
        </authorList>
    </citation>
    <scope>NUCLEOTIDE SEQUENCE [LARGE SCALE GENOMIC DNA]</scope>
    <source>
        <strain evidence="7 8">JCM 16608</strain>
    </source>
</reference>
<dbReference type="InterPro" id="IPR017685">
    <property type="entry name" value="ArgP"/>
</dbReference>
<dbReference type="SUPFAM" id="SSF53850">
    <property type="entry name" value="Periplasmic binding protein-like II"/>
    <property type="match status" value="1"/>
</dbReference>
<dbReference type="Pfam" id="PF00126">
    <property type="entry name" value="HTH_1"/>
    <property type="match status" value="1"/>
</dbReference>
<feature type="domain" description="HTH lysR-type" evidence="6">
    <location>
        <begin position="27"/>
        <end position="83"/>
    </location>
</feature>
<dbReference type="PROSITE" id="PS50931">
    <property type="entry name" value="HTH_LYSR"/>
    <property type="match status" value="1"/>
</dbReference>
<dbReference type="SUPFAM" id="SSF46785">
    <property type="entry name" value="Winged helix' DNA-binding domain"/>
    <property type="match status" value="1"/>
</dbReference>
<keyword evidence="4" id="KW-0010">Activator</keyword>
<dbReference type="NCBIfam" id="NF009888">
    <property type="entry name" value="PRK13348.1"/>
    <property type="match status" value="1"/>
</dbReference>
<accession>A0A4P7UBU2</accession>
<evidence type="ECO:0000256" key="2">
    <source>
        <dbReference type="ARBA" id="ARBA00023015"/>
    </source>
</evidence>
<dbReference type="InterPro" id="IPR000847">
    <property type="entry name" value="LysR_HTH_N"/>
</dbReference>
<protein>
    <submittedName>
        <fullName evidence="7">LysR family transcriptional regulator ArgP</fullName>
    </submittedName>
</protein>
<dbReference type="Proteomes" id="UP000297025">
    <property type="component" value="Chromosome"/>
</dbReference>
<sequence>MSPRLINPAKDCEESLESLVVKDLTQIDPVALRTLATAVRVGTFEAAARELHVTPSAVSQRIKALETRVGRVLVHRTKPLEATDAGHVLVRLAAQTEMLEREAYAELVDDPDDETEAGAPWTSVPLAVNSDAMFDWFVEALVSVRERHRVTFDILREDQSRTTERLRRGEVMAAITSDPRPVPGCKVERLGVMRYLAVGNPAYVAEHLPEGPTTAALGRAPMVAFDRDDTLQHDFLRKVTRRHLAPPTTLIPSVHQFDHAVHRGLGWGMLMDSEVRDHLDSGRLVEIVPGRHVDVPLYWQRWRLESPVMVDLTAAVTEQARAWLGR</sequence>
<dbReference type="NCBIfam" id="TIGR03298">
    <property type="entry name" value="argP"/>
    <property type="match status" value="1"/>
</dbReference>
<evidence type="ECO:0000256" key="1">
    <source>
        <dbReference type="ARBA" id="ARBA00009437"/>
    </source>
</evidence>
<keyword evidence="2" id="KW-0805">Transcription regulation</keyword>
<organism evidence="7 8">
    <name type="scientific">Nocardioides daphniae</name>
    <dbReference type="NCBI Taxonomy" id="402297"/>
    <lineage>
        <taxon>Bacteria</taxon>
        <taxon>Bacillati</taxon>
        <taxon>Actinomycetota</taxon>
        <taxon>Actinomycetes</taxon>
        <taxon>Propionibacteriales</taxon>
        <taxon>Nocardioidaceae</taxon>
        <taxon>Nocardioides</taxon>
    </lineage>
</organism>
<dbReference type="Gene3D" id="3.40.190.290">
    <property type="match status" value="1"/>
</dbReference>
<keyword evidence="3" id="KW-0238">DNA-binding</keyword>
<dbReference type="InterPro" id="IPR050176">
    <property type="entry name" value="LTTR"/>
</dbReference>
<dbReference type="EMBL" id="CP038462">
    <property type="protein sequence ID" value="QCC76748.1"/>
    <property type="molecule type" value="Genomic_DNA"/>
</dbReference>
<evidence type="ECO:0000313" key="8">
    <source>
        <dbReference type="Proteomes" id="UP000297025"/>
    </source>
</evidence>
<dbReference type="InterPro" id="IPR005119">
    <property type="entry name" value="LysR_subst-bd"/>
</dbReference>
<comment type="similarity">
    <text evidence="1">Belongs to the LysR transcriptional regulatory family.</text>
</comment>
<dbReference type="GO" id="GO:0003677">
    <property type="term" value="F:DNA binding"/>
    <property type="evidence" value="ECO:0007669"/>
    <property type="project" value="UniProtKB-KW"/>
</dbReference>
<dbReference type="PANTHER" id="PTHR30579">
    <property type="entry name" value="TRANSCRIPTIONAL REGULATOR"/>
    <property type="match status" value="1"/>
</dbReference>
<evidence type="ECO:0000313" key="7">
    <source>
        <dbReference type="EMBL" id="QCC76748.1"/>
    </source>
</evidence>